<evidence type="ECO:0000313" key="3">
    <source>
        <dbReference type="Proteomes" id="UP000755667"/>
    </source>
</evidence>
<name>A0A9Q2RY84_9RHOB</name>
<dbReference type="PANTHER" id="PTHR40267">
    <property type="entry name" value="BLR3294 PROTEIN"/>
    <property type="match status" value="1"/>
</dbReference>
<organism evidence="1 3">
    <name type="scientific">Marivita cryptomonadis</name>
    <dbReference type="NCBI Taxonomy" id="505252"/>
    <lineage>
        <taxon>Bacteria</taxon>
        <taxon>Pseudomonadati</taxon>
        <taxon>Pseudomonadota</taxon>
        <taxon>Alphaproteobacteria</taxon>
        <taxon>Rhodobacterales</taxon>
        <taxon>Roseobacteraceae</taxon>
        <taxon>Marivita</taxon>
    </lineage>
</organism>
<dbReference type="Proteomes" id="UP000809440">
    <property type="component" value="Unassembled WGS sequence"/>
</dbReference>
<dbReference type="Gene3D" id="3.40.50.12500">
    <property type="match status" value="1"/>
</dbReference>
<dbReference type="RefSeq" id="WP_085628569.1">
    <property type="nucleotide sequence ID" value="NZ_JAFBWU010000009.1"/>
</dbReference>
<accession>A0A9Q2RY84</accession>
<dbReference type="EMBL" id="JAFBXE010000009">
    <property type="protein sequence ID" value="MBM2413575.1"/>
    <property type="molecule type" value="Genomic_DNA"/>
</dbReference>
<dbReference type="AlphaFoldDB" id="A0A9Q2RY84"/>
<dbReference type="InterPro" id="IPR053714">
    <property type="entry name" value="Iso_Racemase_Enz_sf"/>
</dbReference>
<reference evidence="1 4" key="1">
    <citation type="submission" date="2021-01" db="EMBL/GenBank/DDBJ databases">
        <title>Diatom-associated Roseobacters Show Island Model of Population Structure.</title>
        <authorList>
            <person name="Qu L."/>
            <person name="Feng X."/>
            <person name="Chen Y."/>
            <person name="Li L."/>
            <person name="Wang X."/>
            <person name="Hu Z."/>
            <person name="Wang H."/>
            <person name="Luo H."/>
        </authorList>
    </citation>
    <scope>NUCLEOTIDE SEQUENCE</scope>
    <source>
        <strain evidence="2 4">CC28-63</strain>
        <strain evidence="1">CC28-69</strain>
    </source>
</reference>
<evidence type="ECO:0000313" key="2">
    <source>
        <dbReference type="EMBL" id="MBM2418244.1"/>
    </source>
</evidence>
<gene>
    <name evidence="1" type="ORF">JQX41_14765</name>
    <name evidence="2" type="ORF">JQX48_14775</name>
</gene>
<dbReference type="Proteomes" id="UP000755667">
    <property type="component" value="Unassembled WGS sequence"/>
</dbReference>
<dbReference type="GeneID" id="62640294"/>
<dbReference type="EMBL" id="JAFBXF010000009">
    <property type="protein sequence ID" value="MBM2418244.1"/>
    <property type="molecule type" value="Genomic_DNA"/>
</dbReference>
<dbReference type="InterPro" id="IPR026286">
    <property type="entry name" value="MaiA/AMDase"/>
</dbReference>
<evidence type="ECO:0000313" key="1">
    <source>
        <dbReference type="EMBL" id="MBM2413575.1"/>
    </source>
</evidence>
<evidence type="ECO:0000313" key="4">
    <source>
        <dbReference type="Proteomes" id="UP000809440"/>
    </source>
</evidence>
<dbReference type="OrthoDB" id="9816064at2"/>
<protein>
    <submittedName>
        <fullName evidence="1">Aspartate/glutamate racemase family protein</fullName>
    </submittedName>
</protein>
<dbReference type="PIRSF" id="PIRSF015736">
    <property type="entry name" value="MI"/>
    <property type="match status" value="1"/>
</dbReference>
<proteinExistence type="predicted"/>
<comment type="caution">
    <text evidence="1">The sequence shown here is derived from an EMBL/GenBank/DDBJ whole genome shotgun (WGS) entry which is preliminary data.</text>
</comment>
<dbReference type="Pfam" id="PF17645">
    <property type="entry name" value="Amdase"/>
    <property type="match status" value="1"/>
</dbReference>
<keyword evidence="4" id="KW-1185">Reference proteome</keyword>
<dbReference type="PANTHER" id="PTHR40267:SF1">
    <property type="entry name" value="BLR3294 PROTEIN"/>
    <property type="match status" value="1"/>
</dbReference>
<sequence>MTKELATTRLGMLTPSSNTVLEPITAAMLHQLPDVSAHFARFRVVKISMEDDALGQFTNEPMLAAADLLADAKVQSICWNGTSSGWLGFDTDRTLIAEIEQRTGVPACSSVLAMNELFEKLGATRIGLVTPYLPEIQSRIVANYAANGIEVVAERHLNDPGNFSFATYSEAQILQLCREVAEAKPQAIAIYCTNFRGAGAAELIESETGIPVLDSVSTALWKSMLVAGDDPARIRGWGRIFDV</sequence>